<feature type="signal peptide" evidence="2">
    <location>
        <begin position="1"/>
        <end position="23"/>
    </location>
</feature>
<gene>
    <name evidence="3" type="ORF">MWN34_10045</name>
</gene>
<reference evidence="3 4" key="1">
    <citation type="submission" date="2022-04" db="EMBL/GenBank/DDBJ databases">
        <authorList>
            <person name="Grouzdev D.S."/>
            <person name="Pantiukh K.S."/>
            <person name="Krutkina M.S."/>
        </authorList>
    </citation>
    <scope>NUCLEOTIDE SEQUENCE [LARGE SCALE GENOMIC DNA]</scope>
    <source>
        <strain evidence="3 4">6x-1</strain>
    </source>
</reference>
<feature type="compositionally biased region" description="Low complexity" evidence="1">
    <location>
        <begin position="356"/>
        <end position="367"/>
    </location>
</feature>
<dbReference type="Proteomes" id="UP001203284">
    <property type="component" value="Unassembled WGS sequence"/>
</dbReference>
<organism evidence="3 4">
    <name type="scientific">Ancylobacter crimeensis</name>
    <dbReference type="NCBI Taxonomy" id="2579147"/>
    <lineage>
        <taxon>Bacteria</taxon>
        <taxon>Pseudomonadati</taxon>
        <taxon>Pseudomonadota</taxon>
        <taxon>Alphaproteobacteria</taxon>
        <taxon>Hyphomicrobiales</taxon>
        <taxon>Xanthobacteraceae</taxon>
        <taxon>Ancylobacter</taxon>
    </lineage>
</organism>
<keyword evidence="2" id="KW-0732">Signal</keyword>
<proteinExistence type="predicted"/>
<evidence type="ECO:0000256" key="2">
    <source>
        <dbReference type="SAM" id="SignalP"/>
    </source>
</evidence>
<feature type="chain" id="PRO_5046780480" evidence="2">
    <location>
        <begin position="24"/>
        <end position="491"/>
    </location>
</feature>
<comment type="caution">
    <text evidence="3">The sequence shown here is derived from an EMBL/GenBank/DDBJ whole genome shotgun (WGS) entry which is preliminary data.</text>
</comment>
<protein>
    <submittedName>
        <fullName evidence="3">Uncharacterized protein</fullName>
    </submittedName>
</protein>
<name>A0ABT0DBB4_9HYPH</name>
<sequence>MTDRLTAGFLALALLGPVGAAQAQTPSFATTGFIESLALTTPGDPLSAGTMVVSNQPILLPRNLMVTMPGRYMTVQDLFRGPTGGAVGTASGLALLDATPPKVPFEAEVIGNIANGQYVAGVVRISQGALHAGAGFIQSIDAATGELRVGAHGRTDGARVRLNDETGIYGLRNGEGAKAAIVLDRRFALDPENSPIHAQTGFPVCVARPGGGDAACPAGNRPGGVVGLRFTCGPIPAAADAPPVPGCDPRRPAPLRVGDYVTYQGILVPDGANSFLIAAYALAAELGIYTSPQAEPVYLAIEEAIQGTKGEAFGDIPQEETTRFRIVGFTTDPSRKVEVRIVDSGRSPRDASGNELGTSFTTGTGLSPSNGPQLGRFRNTWPAKDDARAVRRDVLALVVGSSYQSLPNGLISGRYTAPMNEYIYPEPTSFGIRGFPVPVPFENFCFLQNGGGTMETDGGTVTLGRLDPFPDSGHPLSQPVGTGAARACDGQ</sequence>
<evidence type="ECO:0000256" key="1">
    <source>
        <dbReference type="SAM" id="MobiDB-lite"/>
    </source>
</evidence>
<dbReference type="EMBL" id="JALKCH010000006">
    <property type="protein sequence ID" value="MCK0197253.1"/>
    <property type="molecule type" value="Genomic_DNA"/>
</dbReference>
<evidence type="ECO:0000313" key="4">
    <source>
        <dbReference type="Proteomes" id="UP001203284"/>
    </source>
</evidence>
<dbReference type="RefSeq" id="WP_247028921.1">
    <property type="nucleotide sequence ID" value="NZ_JALKCH010000006.1"/>
</dbReference>
<feature type="region of interest" description="Disordered" evidence="1">
    <location>
        <begin position="469"/>
        <end position="491"/>
    </location>
</feature>
<keyword evidence="4" id="KW-1185">Reference proteome</keyword>
<evidence type="ECO:0000313" key="3">
    <source>
        <dbReference type="EMBL" id="MCK0197253.1"/>
    </source>
</evidence>
<feature type="region of interest" description="Disordered" evidence="1">
    <location>
        <begin position="344"/>
        <end position="375"/>
    </location>
</feature>
<accession>A0ABT0DBB4</accession>